<keyword evidence="2" id="KW-1185">Reference proteome</keyword>
<dbReference type="Proteomes" id="UP001177140">
    <property type="component" value="Unassembled WGS sequence"/>
</dbReference>
<protein>
    <submittedName>
        <fullName evidence="1">Uncharacterized protein</fullName>
    </submittedName>
</protein>
<sequence length="262" mass="29963">MNQISRFCVCRSLLRRNPFTRWSSKPISSSSLISNNPTSSNLMKPISKFHHTFNYPPQIFSIPGNRFRKFSGEPAAECDFDVDYLNDEIFKVQSAIVHARSSIETGTLSAHDAVKTLSEEYNALLEKLGRHRQQFMVKIVALEDEIDFLTAIGEQFQKYGGSWRVFEDLYRAGGMYVGEFGSDGIAMRSFRSDLGSLHTLPMAQAMFEEEGHDDTNADDDENLLCGSQMELKIRSKVMQMRMQSYKMGQAEGDIFFFFWNFS</sequence>
<dbReference type="EMBL" id="JAJJMA010256080">
    <property type="protein sequence ID" value="MCL7044245.1"/>
    <property type="molecule type" value="Genomic_DNA"/>
</dbReference>
<reference evidence="1" key="1">
    <citation type="submission" date="2022-03" db="EMBL/GenBank/DDBJ databases">
        <title>A functionally conserved STORR gene fusion in Papaver species that diverged 16.8 million years ago.</title>
        <authorList>
            <person name="Catania T."/>
        </authorList>
    </citation>
    <scope>NUCLEOTIDE SEQUENCE</scope>
    <source>
        <strain evidence="1">S-191538</strain>
    </source>
</reference>
<accession>A0AA41VN84</accession>
<proteinExistence type="predicted"/>
<evidence type="ECO:0000313" key="2">
    <source>
        <dbReference type="Proteomes" id="UP001177140"/>
    </source>
</evidence>
<organism evidence="1 2">
    <name type="scientific">Papaver nudicaule</name>
    <name type="common">Iceland poppy</name>
    <dbReference type="NCBI Taxonomy" id="74823"/>
    <lineage>
        <taxon>Eukaryota</taxon>
        <taxon>Viridiplantae</taxon>
        <taxon>Streptophyta</taxon>
        <taxon>Embryophyta</taxon>
        <taxon>Tracheophyta</taxon>
        <taxon>Spermatophyta</taxon>
        <taxon>Magnoliopsida</taxon>
        <taxon>Ranunculales</taxon>
        <taxon>Papaveraceae</taxon>
        <taxon>Papaveroideae</taxon>
        <taxon>Papaver</taxon>
    </lineage>
</organism>
<evidence type="ECO:0000313" key="1">
    <source>
        <dbReference type="EMBL" id="MCL7044245.1"/>
    </source>
</evidence>
<name>A0AA41VN84_PAPNU</name>
<gene>
    <name evidence="1" type="ORF">MKW94_004603</name>
</gene>
<dbReference type="AlphaFoldDB" id="A0AA41VN84"/>
<comment type="caution">
    <text evidence="1">The sequence shown here is derived from an EMBL/GenBank/DDBJ whole genome shotgun (WGS) entry which is preliminary data.</text>
</comment>